<proteinExistence type="predicted"/>
<evidence type="ECO:0000313" key="2">
    <source>
        <dbReference type="Proteomes" id="UP000095280"/>
    </source>
</evidence>
<feature type="region of interest" description="Disordered" evidence="1">
    <location>
        <begin position="38"/>
        <end position="80"/>
    </location>
</feature>
<keyword evidence="2" id="KW-1185">Reference proteome</keyword>
<protein>
    <submittedName>
        <fullName evidence="3">Uncharacterized protein</fullName>
    </submittedName>
</protein>
<reference evidence="3" key="1">
    <citation type="submission" date="2016-11" db="UniProtKB">
        <authorList>
            <consortium name="WormBaseParasite"/>
        </authorList>
    </citation>
    <scope>IDENTIFICATION</scope>
</reference>
<dbReference type="WBParaSite" id="maker-uti_cns_0009476-snap-gene-0.3-mRNA-1">
    <property type="protein sequence ID" value="maker-uti_cns_0009476-snap-gene-0.3-mRNA-1"/>
    <property type="gene ID" value="maker-uti_cns_0009476-snap-gene-0.3"/>
</dbReference>
<accession>A0A1I8I298</accession>
<dbReference type="Proteomes" id="UP000095280">
    <property type="component" value="Unplaced"/>
</dbReference>
<sequence>MSGTLLIMSARTPAFPYAADRRPESRVEGGVKGWVARECQAPGRRRRQEDPRQQGGVESELQGRLAKQCQAQAGRRREEDLQREARMAGCLQGRLAGDGQPPVSELCRDCRTGCGDSERAKIGRRRRYCY</sequence>
<dbReference type="AlphaFoldDB" id="A0A1I8I298"/>
<evidence type="ECO:0000256" key="1">
    <source>
        <dbReference type="SAM" id="MobiDB-lite"/>
    </source>
</evidence>
<evidence type="ECO:0000313" key="3">
    <source>
        <dbReference type="WBParaSite" id="maker-uti_cns_0009476-snap-gene-0.3-mRNA-1"/>
    </source>
</evidence>
<organism evidence="2 3">
    <name type="scientific">Macrostomum lignano</name>
    <dbReference type="NCBI Taxonomy" id="282301"/>
    <lineage>
        <taxon>Eukaryota</taxon>
        <taxon>Metazoa</taxon>
        <taxon>Spiralia</taxon>
        <taxon>Lophotrochozoa</taxon>
        <taxon>Platyhelminthes</taxon>
        <taxon>Rhabditophora</taxon>
        <taxon>Macrostomorpha</taxon>
        <taxon>Macrostomida</taxon>
        <taxon>Macrostomidae</taxon>
        <taxon>Macrostomum</taxon>
    </lineage>
</organism>
<name>A0A1I8I298_9PLAT</name>